<proteinExistence type="predicted"/>
<organism evidence="2 3">
    <name type="scientific">Didymella pomorum</name>
    <dbReference type="NCBI Taxonomy" id="749634"/>
    <lineage>
        <taxon>Eukaryota</taxon>
        <taxon>Fungi</taxon>
        <taxon>Dikarya</taxon>
        <taxon>Ascomycota</taxon>
        <taxon>Pezizomycotina</taxon>
        <taxon>Dothideomycetes</taxon>
        <taxon>Pleosporomycetidae</taxon>
        <taxon>Pleosporales</taxon>
        <taxon>Pleosporineae</taxon>
        <taxon>Didymellaceae</taxon>
        <taxon>Didymella</taxon>
    </lineage>
</organism>
<name>A0A9W9D865_9PLEO</name>
<accession>A0A9W9D865</accession>
<comment type="caution">
    <text evidence="2">The sequence shown here is derived from an EMBL/GenBank/DDBJ whole genome shotgun (WGS) entry which is preliminary data.</text>
</comment>
<feature type="region of interest" description="Disordered" evidence="1">
    <location>
        <begin position="41"/>
        <end position="94"/>
    </location>
</feature>
<evidence type="ECO:0000313" key="3">
    <source>
        <dbReference type="Proteomes" id="UP001140510"/>
    </source>
</evidence>
<dbReference type="AlphaFoldDB" id="A0A9W9D865"/>
<evidence type="ECO:0000313" key="2">
    <source>
        <dbReference type="EMBL" id="KAJ4404894.1"/>
    </source>
</evidence>
<dbReference type="Proteomes" id="UP001140510">
    <property type="component" value="Unassembled WGS sequence"/>
</dbReference>
<dbReference type="OrthoDB" id="529205at2759"/>
<sequence length="107" mass="11760">MNSVRSIVARRAPFVSVGTVQRAAFSQSIARCVGKETKLHTEGRADEAEELKQKQLKNQKEGKGKWEEGLASDSESIVKADRSETNTSAADNIKKLQEETAKVAKDQ</sequence>
<evidence type="ECO:0000256" key="1">
    <source>
        <dbReference type="SAM" id="MobiDB-lite"/>
    </source>
</evidence>
<protein>
    <submittedName>
        <fullName evidence="2">Uncharacterized protein</fullName>
    </submittedName>
</protein>
<dbReference type="EMBL" id="JAPEVA010000039">
    <property type="protein sequence ID" value="KAJ4404894.1"/>
    <property type="molecule type" value="Genomic_DNA"/>
</dbReference>
<reference evidence="2" key="1">
    <citation type="submission" date="2022-10" db="EMBL/GenBank/DDBJ databases">
        <title>Tapping the CABI collections for fungal endophytes: first genome assemblies for Collariella, Neodidymelliopsis, Ascochyta clinopodiicola, Didymella pomorum, Didymosphaeria variabile, Neocosmospora piperis and Neocucurbitaria cava.</title>
        <authorList>
            <person name="Hill R."/>
        </authorList>
    </citation>
    <scope>NUCLEOTIDE SEQUENCE</scope>
    <source>
        <strain evidence="2">IMI 355091</strain>
    </source>
</reference>
<keyword evidence="3" id="KW-1185">Reference proteome</keyword>
<gene>
    <name evidence="2" type="ORF">N0V91_005630</name>
</gene>
<feature type="compositionally biased region" description="Basic and acidic residues" evidence="1">
    <location>
        <begin position="41"/>
        <end position="68"/>
    </location>
</feature>